<evidence type="ECO:0000313" key="5">
    <source>
        <dbReference type="Proteomes" id="UP000008366"/>
    </source>
</evidence>
<comment type="caution">
    <text evidence="4">The sequence shown here is derived from an EMBL/GenBank/DDBJ whole genome shotgun (WGS) entry which is preliminary data.</text>
</comment>
<dbReference type="GO" id="GO:0016747">
    <property type="term" value="F:acyltransferase activity, transferring groups other than amino-acyl groups"/>
    <property type="evidence" value="ECO:0007669"/>
    <property type="project" value="InterPro"/>
</dbReference>
<keyword evidence="5" id="KW-1185">Reference proteome</keyword>
<dbReference type="eggNOG" id="COG0456">
    <property type="taxonomic scope" value="Bacteria"/>
</dbReference>
<dbReference type="InterPro" id="IPR050832">
    <property type="entry name" value="Bact_Acetyltransf"/>
</dbReference>
<dbReference type="EMBL" id="BAHD01000055">
    <property type="protein sequence ID" value="GAB97064.1"/>
    <property type="molecule type" value="Genomic_DNA"/>
</dbReference>
<reference evidence="4 5" key="1">
    <citation type="submission" date="2012-08" db="EMBL/GenBank/DDBJ databases">
        <title>Whole genome shotgun sequence of Kineosphaera limosa NBRC 100340.</title>
        <authorList>
            <person name="Yoshida I."/>
            <person name="Isaki S."/>
            <person name="Hosoyama A."/>
            <person name="Tsuchikane K."/>
            <person name="Katsumata H."/>
            <person name="Ando Y."/>
            <person name="Ohji S."/>
            <person name="Hamada M."/>
            <person name="Tamura T."/>
            <person name="Yamazoe A."/>
            <person name="Yamazaki S."/>
            <person name="Fujita N."/>
        </authorList>
    </citation>
    <scope>NUCLEOTIDE SEQUENCE [LARGE SCALE GENOMIC DNA]</scope>
    <source>
        <strain evidence="4 5">NBRC 100340</strain>
    </source>
</reference>
<accession>K6XDZ9</accession>
<dbReference type="Gene3D" id="3.40.630.30">
    <property type="match status" value="1"/>
</dbReference>
<name>K6XDZ9_9MICO</name>
<dbReference type="STRING" id="1184609.KILIM_055_00320"/>
<keyword evidence="2" id="KW-0012">Acyltransferase</keyword>
<feature type="domain" description="N-acetyltransferase" evidence="3">
    <location>
        <begin position="22"/>
        <end position="167"/>
    </location>
</feature>
<dbReference type="PANTHER" id="PTHR43877">
    <property type="entry name" value="AMINOALKYLPHOSPHONATE N-ACETYLTRANSFERASE-RELATED-RELATED"/>
    <property type="match status" value="1"/>
</dbReference>
<dbReference type="AlphaFoldDB" id="K6XDZ9"/>
<keyword evidence="1 4" id="KW-0808">Transferase</keyword>
<organism evidence="4 5">
    <name type="scientific">Kineosphaera limosa NBRC 100340</name>
    <dbReference type="NCBI Taxonomy" id="1184609"/>
    <lineage>
        <taxon>Bacteria</taxon>
        <taxon>Bacillati</taxon>
        <taxon>Actinomycetota</taxon>
        <taxon>Actinomycetes</taxon>
        <taxon>Micrococcales</taxon>
        <taxon>Dermatophilaceae</taxon>
        <taxon>Kineosphaera</taxon>
    </lineage>
</organism>
<evidence type="ECO:0000256" key="1">
    <source>
        <dbReference type="ARBA" id="ARBA00022679"/>
    </source>
</evidence>
<gene>
    <name evidence="4" type="ORF">KILIM_055_00320</name>
</gene>
<dbReference type="SUPFAM" id="SSF55729">
    <property type="entry name" value="Acyl-CoA N-acyltransferases (Nat)"/>
    <property type="match status" value="1"/>
</dbReference>
<protein>
    <submittedName>
        <fullName evidence="4">Putative ribosomal-protein-alanine acetyltransferase</fullName>
    </submittedName>
</protein>
<dbReference type="PROSITE" id="PS51186">
    <property type="entry name" value="GNAT"/>
    <property type="match status" value="1"/>
</dbReference>
<dbReference type="OrthoDB" id="529907at2"/>
<sequence>MSIRIERAHARDLTKVKRLWKAMIGDYQQLSDGLWEVREPGEAWARRHQQYLDWINDAGGVVFLALDTDTEEIIGYAALHFVLSGATFDLGESYGEIETLAVLPTERGRGVGAALINACRRELDRREVEYMALETLASNTGALRLYERAGFQPFMVRLVRRVNDDES</sequence>
<evidence type="ECO:0000259" key="3">
    <source>
        <dbReference type="PROSITE" id="PS51186"/>
    </source>
</evidence>
<dbReference type="RefSeq" id="WP_006593596.1">
    <property type="nucleotide sequence ID" value="NZ_BAHD01000055.1"/>
</dbReference>
<dbReference type="Proteomes" id="UP000008366">
    <property type="component" value="Unassembled WGS sequence"/>
</dbReference>
<dbReference type="CDD" id="cd04301">
    <property type="entry name" value="NAT_SF"/>
    <property type="match status" value="1"/>
</dbReference>
<dbReference type="PANTHER" id="PTHR43877:SF2">
    <property type="entry name" value="AMINOALKYLPHOSPHONATE N-ACETYLTRANSFERASE-RELATED"/>
    <property type="match status" value="1"/>
</dbReference>
<evidence type="ECO:0000256" key="2">
    <source>
        <dbReference type="ARBA" id="ARBA00023315"/>
    </source>
</evidence>
<evidence type="ECO:0000313" key="4">
    <source>
        <dbReference type="EMBL" id="GAB97064.1"/>
    </source>
</evidence>
<proteinExistence type="predicted"/>
<dbReference type="InterPro" id="IPR016181">
    <property type="entry name" value="Acyl_CoA_acyltransferase"/>
</dbReference>
<dbReference type="Pfam" id="PF00583">
    <property type="entry name" value="Acetyltransf_1"/>
    <property type="match status" value="1"/>
</dbReference>
<dbReference type="InterPro" id="IPR000182">
    <property type="entry name" value="GNAT_dom"/>
</dbReference>